<evidence type="ECO:0000313" key="1">
    <source>
        <dbReference type="EMBL" id="GBO45692.1"/>
    </source>
</evidence>
<keyword evidence="2" id="KW-1185">Reference proteome</keyword>
<dbReference type="Proteomes" id="UP000499080">
    <property type="component" value="Unassembled WGS sequence"/>
</dbReference>
<sequence>MNARAVLCPLLLRRCRGGKCFGECPGVVSWGWERVEKIAASKSFGKQAKVSCGWVAIEMMNISWPRTTEGLNVKNYLIMISVSVLKQEFDIFLINRQCSRNIISCTIYLKAVYP</sequence>
<accession>A0A4Y2XCN2</accession>
<protein>
    <submittedName>
        <fullName evidence="1">Uncharacterized protein</fullName>
    </submittedName>
</protein>
<organism evidence="1 2">
    <name type="scientific">Araneus ventricosus</name>
    <name type="common">Orbweaver spider</name>
    <name type="synonym">Epeira ventricosa</name>
    <dbReference type="NCBI Taxonomy" id="182803"/>
    <lineage>
        <taxon>Eukaryota</taxon>
        <taxon>Metazoa</taxon>
        <taxon>Ecdysozoa</taxon>
        <taxon>Arthropoda</taxon>
        <taxon>Chelicerata</taxon>
        <taxon>Arachnida</taxon>
        <taxon>Araneae</taxon>
        <taxon>Araneomorphae</taxon>
        <taxon>Entelegynae</taxon>
        <taxon>Araneoidea</taxon>
        <taxon>Araneidae</taxon>
        <taxon>Araneus</taxon>
    </lineage>
</organism>
<reference evidence="1 2" key="1">
    <citation type="journal article" date="2019" name="Sci. Rep.">
        <title>Orb-weaving spider Araneus ventricosus genome elucidates the spidroin gene catalogue.</title>
        <authorList>
            <person name="Kono N."/>
            <person name="Nakamura H."/>
            <person name="Ohtoshi R."/>
            <person name="Moran D.A.P."/>
            <person name="Shinohara A."/>
            <person name="Yoshida Y."/>
            <person name="Fujiwara M."/>
            <person name="Mori M."/>
            <person name="Tomita M."/>
            <person name="Arakawa K."/>
        </authorList>
    </citation>
    <scope>NUCLEOTIDE SEQUENCE [LARGE SCALE GENOMIC DNA]</scope>
</reference>
<gene>
    <name evidence="1" type="ORF">AVEN_110860_1</name>
</gene>
<name>A0A4Y2XCN2_ARAVE</name>
<comment type="caution">
    <text evidence="1">The sequence shown here is derived from an EMBL/GenBank/DDBJ whole genome shotgun (WGS) entry which is preliminary data.</text>
</comment>
<proteinExistence type="predicted"/>
<dbReference type="AlphaFoldDB" id="A0A4Y2XCN2"/>
<evidence type="ECO:0000313" key="2">
    <source>
        <dbReference type="Proteomes" id="UP000499080"/>
    </source>
</evidence>
<dbReference type="EMBL" id="BGPR01072891">
    <property type="protein sequence ID" value="GBO45692.1"/>
    <property type="molecule type" value="Genomic_DNA"/>
</dbReference>